<evidence type="ECO:0000256" key="4">
    <source>
        <dbReference type="SAM" id="SignalP"/>
    </source>
</evidence>
<evidence type="ECO:0000259" key="5">
    <source>
        <dbReference type="Pfam" id="PF09084"/>
    </source>
</evidence>
<evidence type="ECO:0000256" key="2">
    <source>
        <dbReference type="ARBA" id="ARBA00010742"/>
    </source>
</evidence>
<name>A0A4R2JR79_9PSEU</name>
<dbReference type="RefSeq" id="WP_132114771.1">
    <property type="nucleotide sequence ID" value="NZ_SLWS01000002.1"/>
</dbReference>
<feature type="domain" description="SsuA/THI5-like" evidence="5">
    <location>
        <begin position="42"/>
        <end position="252"/>
    </location>
</feature>
<organism evidence="6 7">
    <name type="scientific">Actinocrispum wychmicini</name>
    <dbReference type="NCBI Taxonomy" id="1213861"/>
    <lineage>
        <taxon>Bacteria</taxon>
        <taxon>Bacillati</taxon>
        <taxon>Actinomycetota</taxon>
        <taxon>Actinomycetes</taxon>
        <taxon>Pseudonocardiales</taxon>
        <taxon>Pseudonocardiaceae</taxon>
        <taxon>Actinocrispum</taxon>
    </lineage>
</organism>
<dbReference type="Proteomes" id="UP000295680">
    <property type="component" value="Unassembled WGS sequence"/>
</dbReference>
<evidence type="ECO:0000313" key="6">
    <source>
        <dbReference type="EMBL" id="TCO62763.1"/>
    </source>
</evidence>
<evidence type="ECO:0000313" key="7">
    <source>
        <dbReference type="Proteomes" id="UP000295680"/>
    </source>
</evidence>
<reference evidence="6 7" key="1">
    <citation type="submission" date="2019-03" db="EMBL/GenBank/DDBJ databases">
        <title>Genomic Encyclopedia of Type Strains, Phase IV (KMG-IV): sequencing the most valuable type-strain genomes for metagenomic binning, comparative biology and taxonomic classification.</title>
        <authorList>
            <person name="Goeker M."/>
        </authorList>
    </citation>
    <scope>NUCLEOTIDE SEQUENCE [LARGE SCALE GENOMIC DNA]</scope>
    <source>
        <strain evidence="6 7">DSM 45934</strain>
    </source>
</reference>
<dbReference type="PANTHER" id="PTHR30024">
    <property type="entry name" value="ALIPHATIC SULFONATES-BINDING PROTEIN-RELATED"/>
    <property type="match status" value="1"/>
</dbReference>
<comment type="subcellular location">
    <subcellularLocation>
        <location evidence="1">Periplasm</location>
    </subcellularLocation>
</comment>
<dbReference type="AlphaFoldDB" id="A0A4R2JR79"/>
<sequence>MSGRVAAIGAVLLALTTACGTAAPANDGMTITVSNPANVSNVPLHIAMDEGYFAAEGLTVKADVDLGSGSTIEAVVGGQVDMAWANVVNVIDVHGKGLGVRLVAVTDTAVEGAQQVLVPKTSTAKDITDLAGKKVAVLSPTTVCVLGIRAALKAKGLPVNAITAVPVAPPEHANVLAGGEVAGTCTSDPFRTQMIDKLGARPVFDPSFGELANYLVGGYVVADKFAKQHPAALAAFQRALLKATERANARPDIVRTALPKFTTINQDIANRAVINKYVEAKDAALIKTQLQRTADAMLTYGMVAKPVDTSGLLL</sequence>
<proteinExistence type="inferred from homology"/>
<dbReference type="PROSITE" id="PS51257">
    <property type="entry name" value="PROKAR_LIPOPROTEIN"/>
    <property type="match status" value="1"/>
</dbReference>
<protein>
    <submittedName>
        <fullName evidence="6">NitT/TauT family transport system substrate-binding protein</fullName>
    </submittedName>
</protein>
<dbReference type="InterPro" id="IPR015168">
    <property type="entry name" value="SsuA/THI5"/>
</dbReference>
<evidence type="ECO:0000256" key="1">
    <source>
        <dbReference type="ARBA" id="ARBA00004418"/>
    </source>
</evidence>
<gene>
    <name evidence="6" type="ORF">EV192_102902</name>
</gene>
<dbReference type="EMBL" id="SLWS01000002">
    <property type="protein sequence ID" value="TCO62763.1"/>
    <property type="molecule type" value="Genomic_DNA"/>
</dbReference>
<dbReference type="GO" id="GO:0042597">
    <property type="term" value="C:periplasmic space"/>
    <property type="evidence" value="ECO:0007669"/>
    <property type="project" value="UniProtKB-SubCell"/>
</dbReference>
<evidence type="ECO:0000256" key="3">
    <source>
        <dbReference type="ARBA" id="ARBA00022729"/>
    </source>
</evidence>
<dbReference type="SUPFAM" id="SSF53850">
    <property type="entry name" value="Periplasmic binding protein-like II"/>
    <property type="match status" value="1"/>
</dbReference>
<feature type="signal peptide" evidence="4">
    <location>
        <begin position="1"/>
        <end position="22"/>
    </location>
</feature>
<feature type="chain" id="PRO_5038539259" evidence="4">
    <location>
        <begin position="23"/>
        <end position="314"/>
    </location>
</feature>
<dbReference type="PANTHER" id="PTHR30024:SF47">
    <property type="entry name" value="TAURINE-BINDING PERIPLASMIC PROTEIN"/>
    <property type="match status" value="1"/>
</dbReference>
<dbReference type="Pfam" id="PF09084">
    <property type="entry name" value="NMT1"/>
    <property type="match status" value="1"/>
</dbReference>
<keyword evidence="3 4" id="KW-0732">Signal</keyword>
<keyword evidence="7" id="KW-1185">Reference proteome</keyword>
<comment type="similarity">
    <text evidence="2">Belongs to the bacterial solute-binding protein SsuA/TauA family.</text>
</comment>
<dbReference type="Gene3D" id="3.40.190.10">
    <property type="entry name" value="Periplasmic binding protein-like II"/>
    <property type="match status" value="2"/>
</dbReference>
<dbReference type="OrthoDB" id="7808807at2"/>
<accession>A0A4R2JR79</accession>
<comment type="caution">
    <text evidence="6">The sequence shown here is derived from an EMBL/GenBank/DDBJ whole genome shotgun (WGS) entry which is preliminary data.</text>
</comment>